<feature type="compositionally biased region" description="Basic and acidic residues" evidence="1">
    <location>
        <begin position="327"/>
        <end position="345"/>
    </location>
</feature>
<feature type="domain" description="Phage head morphogenesis" evidence="2">
    <location>
        <begin position="169"/>
        <end position="293"/>
    </location>
</feature>
<evidence type="ECO:0000313" key="3">
    <source>
        <dbReference type="EMBL" id="DAF48676.1"/>
    </source>
</evidence>
<evidence type="ECO:0000259" key="2">
    <source>
        <dbReference type="Pfam" id="PF04233"/>
    </source>
</evidence>
<dbReference type="Pfam" id="PF04233">
    <property type="entry name" value="Phage_Mu_F"/>
    <property type="match status" value="1"/>
</dbReference>
<sequence>MKRDEGRRLTDAELEALEKRIREMYGGAAKNLRQIIDEYFYNFRLRDEEMQKLIGTVVNGREWTEEDYKQWRLAQMGRGERFEALRDKLAERLTNANEVAISYVNDATPGIYTLNRNYAAYEVSDAGGDFTLYDEQTVRRLIVEQPDLMPYYPKEKAVRRGIDLAFGKKQITNAVTAGILMGRSSRGIAADLRRRIIDMSVESAIRAARTAVTAAENGGRQATYEKAAEMGIEMQREWIATKDHRTREWHGKVDGQRVGVDEAFTVGGEKLMFPGDRSHGASGWNIYNCRCSVKAFVKGHGRKRETYNEWLKRIEEEQKKALTTYEKPVEKSAESSIIKPKEEAQKPSIPPSSETVTVDSEAVYKAAKAGTRHAGVYRDAANKSKPRLLKSIKSHEEQVRLHADKIAHPEKYDAGWSSKSEQEKDGLLRKWRKDMQRNAEQAAIEKETLKERFGDES</sequence>
<proteinExistence type="predicted"/>
<accession>A0A8S5SCA8</accession>
<evidence type="ECO:0000256" key="1">
    <source>
        <dbReference type="SAM" id="MobiDB-lite"/>
    </source>
</evidence>
<name>A0A8S5SCA8_9CAUD</name>
<dbReference type="EMBL" id="BK032572">
    <property type="protein sequence ID" value="DAF48676.1"/>
    <property type="molecule type" value="Genomic_DNA"/>
</dbReference>
<feature type="region of interest" description="Disordered" evidence="1">
    <location>
        <begin position="324"/>
        <end position="357"/>
    </location>
</feature>
<feature type="region of interest" description="Disordered" evidence="1">
    <location>
        <begin position="436"/>
        <end position="457"/>
    </location>
</feature>
<dbReference type="GO" id="GO:0005198">
    <property type="term" value="F:structural molecule activity"/>
    <property type="evidence" value="ECO:0007669"/>
    <property type="project" value="InterPro"/>
</dbReference>
<reference evidence="3" key="1">
    <citation type="journal article" date="2021" name="Proc. Natl. Acad. Sci. U.S.A.">
        <title>A Catalog of Tens of Thousands of Viruses from Human Metagenomes Reveals Hidden Associations with Chronic Diseases.</title>
        <authorList>
            <person name="Tisza M.J."/>
            <person name="Buck C.B."/>
        </authorList>
    </citation>
    <scope>NUCLEOTIDE SEQUENCE</scope>
    <source>
        <strain evidence="3">CtrCv3</strain>
    </source>
</reference>
<organism evidence="3">
    <name type="scientific">Siphoviridae sp. ctrCv3</name>
    <dbReference type="NCBI Taxonomy" id="2827954"/>
    <lineage>
        <taxon>Viruses</taxon>
        <taxon>Duplodnaviria</taxon>
        <taxon>Heunggongvirae</taxon>
        <taxon>Uroviricota</taxon>
        <taxon>Caudoviricetes</taxon>
    </lineage>
</organism>
<dbReference type="InterPro" id="IPR006528">
    <property type="entry name" value="Phage_head_morphogenesis_dom"/>
</dbReference>
<protein>
    <submittedName>
        <fullName evidence="3">Minor capsid protein</fullName>
    </submittedName>
</protein>